<feature type="transmembrane region" description="Helical" evidence="8">
    <location>
        <begin position="87"/>
        <end position="111"/>
    </location>
</feature>
<dbReference type="InterPro" id="IPR020846">
    <property type="entry name" value="MFS_dom"/>
</dbReference>
<evidence type="ECO:0000256" key="8">
    <source>
        <dbReference type="SAM" id="Phobius"/>
    </source>
</evidence>
<feature type="transmembrane region" description="Helical" evidence="8">
    <location>
        <begin position="326"/>
        <end position="343"/>
    </location>
</feature>
<dbReference type="PROSITE" id="PS00216">
    <property type="entry name" value="SUGAR_TRANSPORT_1"/>
    <property type="match status" value="1"/>
</dbReference>
<comment type="subcellular location">
    <subcellularLocation>
        <location evidence="1">Cell membrane</location>
        <topology evidence="1">Multi-pass membrane protein</topology>
    </subcellularLocation>
</comment>
<feature type="transmembrane region" description="Helical" evidence="8">
    <location>
        <begin position="419"/>
        <end position="443"/>
    </location>
</feature>
<dbReference type="InterPro" id="IPR005828">
    <property type="entry name" value="MFS_sugar_transport-like"/>
</dbReference>
<feature type="transmembrane region" description="Helical" evidence="8">
    <location>
        <begin position="355"/>
        <end position="374"/>
    </location>
</feature>
<evidence type="ECO:0000256" key="3">
    <source>
        <dbReference type="ARBA" id="ARBA00022475"/>
    </source>
</evidence>
<feature type="transmembrane region" description="Helical" evidence="8">
    <location>
        <begin position="147"/>
        <end position="167"/>
    </location>
</feature>
<accession>A0ABT6A3H8</accession>
<dbReference type="Gene3D" id="1.20.1250.20">
    <property type="entry name" value="MFS general substrate transporter like domains"/>
    <property type="match status" value="2"/>
</dbReference>
<protein>
    <submittedName>
        <fullName evidence="10">Glycine betaine/L-proline transporter ProP</fullName>
    </submittedName>
</protein>
<dbReference type="InterPro" id="IPR005829">
    <property type="entry name" value="Sugar_transporter_CS"/>
</dbReference>
<evidence type="ECO:0000313" key="10">
    <source>
        <dbReference type="EMBL" id="MDF3299200.1"/>
    </source>
</evidence>
<feature type="transmembrane region" description="Helical" evidence="8">
    <location>
        <begin position="123"/>
        <end position="141"/>
    </location>
</feature>
<keyword evidence="5" id="KW-0769">Symport</keyword>
<evidence type="ECO:0000256" key="4">
    <source>
        <dbReference type="ARBA" id="ARBA00022692"/>
    </source>
</evidence>
<dbReference type="Pfam" id="PF00083">
    <property type="entry name" value="Sugar_tr"/>
    <property type="match status" value="1"/>
</dbReference>
<keyword evidence="6 8" id="KW-1133">Transmembrane helix</keyword>
<organism evidence="10 11">
    <name type="scientific">Streptomyces tropicalis</name>
    <dbReference type="NCBI Taxonomy" id="3034234"/>
    <lineage>
        <taxon>Bacteria</taxon>
        <taxon>Bacillati</taxon>
        <taxon>Actinomycetota</taxon>
        <taxon>Actinomycetes</taxon>
        <taxon>Kitasatosporales</taxon>
        <taxon>Streptomycetaceae</taxon>
        <taxon>Streptomyces</taxon>
    </lineage>
</organism>
<evidence type="ECO:0000256" key="2">
    <source>
        <dbReference type="ARBA" id="ARBA00022448"/>
    </source>
</evidence>
<dbReference type="InterPro" id="IPR051084">
    <property type="entry name" value="H+-coupled_symporters"/>
</dbReference>
<evidence type="ECO:0000313" key="11">
    <source>
        <dbReference type="Proteomes" id="UP001221150"/>
    </source>
</evidence>
<keyword evidence="7 8" id="KW-0472">Membrane</keyword>
<feature type="transmembrane region" description="Helical" evidence="8">
    <location>
        <begin position="223"/>
        <end position="244"/>
    </location>
</feature>
<dbReference type="PROSITE" id="PS50850">
    <property type="entry name" value="MFS"/>
    <property type="match status" value="1"/>
</dbReference>
<evidence type="ECO:0000256" key="1">
    <source>
        <dbReference type="ARBA" id="ARBA00004651"/>
    </source>
</evidence>
<dbReference type="PANTHER" id="PTHR43528:SF1">
    <property type="entry name" value="ALPHA-KETOGLUTARATE PERMEASE"/>
    <property type="match status" value="1"/>
</dbReference>
<dbReference type="PROSITE" id="PS00217">
    <property type="entry name" value="SUGAR_TRANSPORT_2"/>
    <property type="match status" value="1"/>
</dbReference>
<feature type="transmembrane region" description="Helical" evidence="8">
    <location>
        <begin position="449"/>
        <end position="467"/>
    </location>
</feature>
<dbReference type="EMBL" id="JARJBB010000004">
    <property type="protein sequence ID" value="MDF3299200.1"/>
    <property type="molecule type" value="Genomic_DNA"/>
</dbReference>
<keyword evidence="4 8" id="KW-0812">Transmembrane</keyword>
<dbReference type="CDD" id="cd17366">
    <property type="entry name" value="MFS_ProP"/>
    <property type="match status" value="1"/>
</dbReference>
<name>A0ABT6A3H8_9ACTN</name>
<feature type="transmembrane region" description="Helical" evidence="8">
    <location>
        <begin position="188"/>
        <end position="211"/>
    </location>
</feature>
<dbReference type="InterPro" id="IPR036259">
    <property type="entry name" value="MFS_trans_sf"/>
</dbReference>
<feature type="transmembrane region" description="Helical" evidence="8">
    <location>
        <begin position="288"/>
        <end position="306"/>
    </location>
</feature>
<proteinExistence type="predicted"/>
<evidence type="ECO:0000259" key="9">
    <source>
        <dbReference type="PROSITE" id="PS50850"/>
    </source>
</evidence>
<gene>
    <name evidence="10" type="primary">proP</name>
    <name evidence="10" type="ORF">P3H78_11240</name>
</gene>
<dbReference type="Proteomes" id="UP001221150">
    <property type="component" value="Unassembled WGS sequence"/>
</dbReference>
<evidence type="ECO:0000256" key="7">
    <source>
        <dbReference type="ARBA" id="ARBA00023136"/>
    </source>
</evidence>
<feature type="transmembrane region" description="Helical" evidence="8">
    <location>
        <begin position="380"/>
        <end position="407"/>
    </location>
</feature>
<sequence>MADSASDPVTDADPEAVRRHRTLFRAVERRRNPPLRRTDITVTDTGAVKRAVKAASLGNAMEWFDFGIYSYLAVTLGHVFFPSGNDTVQLLSSFATFAVSFLVRPVGGMVFGPMGDKIGRKTVLALTMIMMAVGTFAIGLIPSYATIGFWAPALLILFRLVQGFSTGGEYGGASTFIAEYAPDRRRGFFGSFLELGTLAGYVGAAGLVTVLTAVLGSGGMESWGWRVPFLVAGPIGLVGLYLRLRLDETPAFRKLEDGSAHRASDAASSVETTAKGDLAKIFRDHWPALLLCVCLVAAYNITDYMLLSYMPTYLTDQMGYSDTHGLLVLIVTMVVLMLVINSVGRLSDRMGRKPLLMAGMLGFLLLSVPAFLLVKQGSLWAVSLGMLMLGLSLVCMLGTMSAALPALFPTHVRYGSLSIGYNVSTSLFGGTTPLVITALISATGNDLMPAYYTMAAAFVGVIAVACMKETARRPLAGSPPSVATAEEAAAMVEDQAPAPRF</sequence>
<reference evidence="10 11" key="1">
    <citation type="submission" date="2023-03" db="EMBL/GenBank/DDBJ databases">
        <title>Draft genome sequence of Streptomyces sp. K1PA1 isolated from peat swamp forest in Thailand.</title>
        <authorList>
            <person name="Klaysubun C."/>
            <person name="Duangmal K."/>
        </authorList>
    </citation>
    <scope>NUCLEOTIDE SEQUENCE [LARGE SCALE GENOMIC DNA]</scope>
    <source>
        <strain evidence="10 11">K1PA1</strain>
    </source>
</reference>
<keyword evidence="11" id="KW-1185">Reference proteome</keyword>
<comment type="caution">
    <text evidence="10">The sequence shown here is derived from an EMBL/GenBank/DDBJ whole genome shotgun (WGS) entry which is preliminary data.</text>
</comment>
<evidence type="ECO:0000256" key="5">
    <source>
        <dbReference type="ARBA" id="ARBA00022847"/>
    </source>
</evidence>
<feature type="domain" description="Major facilitator superfamily (MFS) profile" evidence="9">
    <location>
        <begin position="51"/>
        <end position="472"/>
    </location>
</feature>
<keyword evidence="3" id="KW-1003">Cell membrane</keyword>
<dbReference type="PANTHER" id="PTHR43528">
    <property type="entry name" value="ALPHA-KETOGLUTARATE PERMEASE"/>
    <property type="match status" value="1"/>
</dbReference>
<keyword evidence="2" id="KW-0813">Transport</keyword>
<dbReference type="NCBIfam" id="NF007927">
    <property type="entry name" value="PRK10642.1"/>
    <property type="match status" value="1"/>
</dbReference>
<dbReference type="SUPFAM" id="SSF103473">
    <property type="entry name" value="MFS general substrate transporter"/>
    <property type="match status" value="1"/>
</dbReference>
<evidence type="ECO:0000256" key="6">
    <source>
        <dbReference type="ARBA" id="ARBA00022989"/>
    </source>
</evidence>
<dbReference type="RefSeq" id="WP_276108733.1">
    <property type="nucleotide sequence ID" value="NZ_JARJBB010000004.1"/>
</dbReference>